<dbReference type="PANTHER" id="PTHR10587:SF128">
    <property type="entry name" value="POLYSACCHARIDE DEACETYLASE PDAB-RELATED"/>
    <property type="match status" value="1"/>
</dbReference>
<sequence>MKIIKGISLFFCIILFLVIGIKVKSNIKLVNDINIIKKEPIYKIDTEKKEVFLTFDINWAEKDNTYKILEILEKHDVKATFFIMGKWIKYPDGNLPKLKAIVEKGHDIGNHSYVHPDFTQISKERMEKEIKDTENILKESVNVDTKLFRFPSGAFSKEAVEKVYNLGYIPVGWDVDSKDWLNEGAEKEYKNVKSKITNGSIILYHNNGKYTPENIERLILELKNEGYEFNCLSKKLTK</sequence>
<dbReference type="GO" id="GO:0016020">
    <property type="term" value="C:membrane"/>
    <property type="evidence" value="ECO:0007669"/>
    <property type="project" value="TreeGrafter"/>
</dbReference>
<proteinExistence type="predicted"/>
<dbReference type="Pfam" id="PF01522">
    <property type="entry name" value="Polysacc_deac_1"/>
    <property type="match status" value="1"/>
</dbReference>
<dbReference type="Gene3D" id="3.20.20.370">
    <property type="entry name" value="Glycoside hydrolase/deacetylase"/>
    <property type="match status" value="1"/>
</dbReference>
<feature type="domain" description="NodB homology" evidence="1">
    <location>
        <begin position="49"/>
        <end position="230"/>
    </location>
</feature>
<dbReference type="AlphaFoldDB" id="A0A1V4SVJ4"/>
<dbReference type="PROSITE" id="PS51677">
    <property type="entry name" value="NODB"/>
    <property type="match status" value="1"/>
</dbReference>
<evidence type="ECO:0000313" key="2">
    <source>
        <dbReference type="EMBL" id="OPX47999.1"/>
    </source>
</evidence>
<dbReference type="PANTHER" id="PTHR10587">
    <property type="entry name" value="GLYCOSYL TRANSFERASE-RELATED"/>
    <property type="match status" value="1"/>
</dbReference>
<dbReference type="InterPro" id="IPR002509">
    <property type="entry name" value="NODB_dom"/>
</dbReference>
<organism evidence="2 3">
    <name type="scientific">Clostridium thermobutyricum DSM 4928</name>
    <dbReference type="NCBI Taxonomy" id="1121339"/>
    <lineage>
        <taxon>Bacteria</taxon>
        <taxon>Bacillati</taxon>
        <taxon>Bacillota</taxon>
        <taxon>Clostridia</taxon>
        <taxon>Eubacteriales</taxon>
        <taxon>Clostridiaceae</taxon>
        <taxon>Clostridium</taxon>
    </lineage>
</organism>
<dbReference type="GO" id="GO:0005975">
    <property type="term" value="P:carbohydrate metabolic process"/>
    <property type="evidence" value="ECO:0007669"/>
    <property type="project" value="InterPro"/>
</dbReference>
<comment type="caution">
    <text evidence="2">The sequence shown here is derived from an EMBL/GenBank/DDBJ whole genome shotgun (WGS) entry which is preliminary data.</text>
</comment>
<gene>
    <name evidence="2" type="primary">pgdA_7</name>
    <name evidence="2" type="ORF">CLTHE_15710</name>
</gene>
<accession>A0A1V4SVJ4</accession>
<dbReference type="EC" id="3.5.1.104" evidence="2"/>
<dbReference type="InterPro" id="IPR011330">
    <property type="entry name" value="Glyco_hydro/deAcase_b/a-brl"/>
</dbReference>
<dbReference type="OrthoDB" id="9806342at2"/>
<dbReference type="InterPro" id="IPR050248">
    <property type="entry name" value="Polysacc_deacetylase_ArnD"/>
</dbReference>
<dbReference type="CDD" id="cd10917">
    <property type="entry name" value="CE4_NodB_like_6s_7s"/>
    <property type="match status" value="1"/>
</dbReference>
<evidence type="ECO:0000259" key="1">
    <source>
        <dbReference type="PROSITE" id="PS51677"/>
    </source>
</evidence>
<protein>
    <submittedName>
        <fullName evidence="2">Peptidoglycan-N-acetylglucosamine deacetylase</fullName>
        <ecNumber evidence="2">3.5.1.104</ecNumber>
    </submittedName>
</protein>
<evidence type="ECO:0000313" key="3">
    <source>
        <dbReference type="Proteomes" id="UP000191448"/>
    </source>
</evidence>
<name>A0A1V4SVJ4_9CLOT</name>
<dbReference type="SUPFAM" id="SSF88713">
    <property type="entry name" value="Glycoside hydrolase/deacetylase"/>
    <property type="match status" value="1"/>
</dbReference>
<dbReference type="RefSeq" id="WP_080022752.1">
    <property type="nucleotide sequence ID" value="NZ_LTAY01000037.1"/>
</dbReference>
<keyword evidence="2" id="KW-0378">Hydrolase</keyword>
<reference evidence="2 3" key="1">
    <citation type="submission" date="2016-02" db="EMBL/GenBank/DDBJ databases">
        <title>Genome sequence of Clostridium thermobutyricum DSM 4928.</title>
        <authorList>
            <person name="Poehlein A."/>
            <person name="Daniel R."/>
        </authorList>
    </citation>
    <scope>NUCLEOTIDE SEQUENCE [LARGE SCALE GENOMIC DNA]</scope>
    <source>
        <strain evidence="2 3">DSM 4928</strain>
    </source>
</reference>
<dbReference type="Proteomes" id="UP000191448">
    <property type="component" value="Unassembled WGS sequence"/>
</dbReference>
<dbReference type="EMBL" id="LTAY01000037">
    <property type="protein sequence ID" value="OPX47999.1"/>
    <property type="molecule type" value="Genomic_DNA"/>
</dbReference>
<dbReference type="GO" id="GO:0016810">
    <property type="term" value="F:hydrolase activity, acting on carbon-nitrogen (but not peptide) bonds"/>
    <property type="evidence" value="ECO:0007669"/>
    <property type="project" value="InterPro"/>
</dbReference>